<gene>
    <name evidence="2" type="ORF">METZ01_LOCUS179059</name>
</gene>
<accession>A0A382CJF6</accession>
<feature type="non-terminal residue" evidence="2">
    <location>
        <position position="200"/>
    </location>
</feature>
<protein>
    <recommendedName>
        <fullName evidence="1">ATP-sulfurylase PUA-like domain-containing protein</fullName>
    </recommendedName>
</protein>
<dbReference type="PANTHER" id="PTHR43509">
    <property type="match status" value="1"/>
</dbReference>
<name>A0A382CJF6_9ZZZZ</name>
<sequence length="200" mass="21851">MIDPYSSEVLKPLYVKDEARRNVLLEEAEKIPSTVISSAAAANAVMLGGGYFNPLSGYMDLADVIGVAERMQTSSGLFWPTPVVNMLRGNSLCTEIKSAGKIALRDPNVEGNPVIAVQTVDKIEIVTEKQIGGIIKHVYGTTDREHPGVAAFTEAGDTLISGPIEVLNFSYFSTEFPDTFRTAVEIRNEIKEREWETVIA</sequence>
<proteinExistence type="predicted"/>
<dbReference type="PANTHER" id="PTHR43509:SF1">
    <property type="entry name" value="SULFATE ADENYLYLTRANSFERASE"/>
    <property type="match status" value="1"/>
</dbReference>
<dbReference type="Pfam" id="PF14306">
    <property type="entry name" value="PUA_2"/>
    <property type="match status" value="1"/>
</dbReference>
<dbReference type="EMBL" id="UINC01034799">
    <property type="protein sequence ID" value="SVB26205.1"/>
    <property type="molecule type" value="Genomic_DNA"/>
</dbReference>
<reference evidence="2" key="1">
    <citation type="submission" date="2018-05" db="EMBL/GenBank/DDBJ databases">
        <authorList>
            <person name="Lanie J.A."/>
            <person name="Ng W.-L."/>
            <person name="Kazmierczak K.M."/>
            <person name="Andrzejewski T.M."/>
            <person name="Davidsen T.M."/>
            <person name="Wayne K.J."/>
            <person name="Tettelin H."/>
            <person name="Glass J.I."/>
            <person name="Rusch D."/>
            <person name="Podicherti R."/>
            <person name="Tsui H.-C.T."/>
            <person name="Winkler M.E."/>
        </authorList>
    </citation>
    <scope>NUCLEOTIDE SEQUENCE</scope>
</reference>
<evidence type="ECO:0000313" key="2">
    <source>
        <dbReference type="EMBL" id="SVB26205.1"/>
    </source>
</evidence>
<evidence type="ECO:0000259" key="1">
    <source>
        <dbReference type="Pfam" id="PF14306"/>
    </source>
</evidence>
<dbReference type="AlphaFoldDB" id="A0A382CJF6"/>
<dbReference type="InterPro" id="IPR025980">
    <property type="entry name" value="ATP-Sase_PUA-like_dom"/>
</dbReference>
<feature type="domain" description="ATP-sulfurylase PUA-like" evidence="1">
    <location>
        <begin position="5"/>
        <end position="168"/>
    </location>
</feature>
<dbReference type="InterPro" id="IPR015947">
    <property type="entry name" value="PUA-like_sf"/>
</dbReference>
<dbReference type="SUPFAM" id="SSF88697">
    <property type="entry name" value="PUA domain-like"/>
    <property type="match status" value="1"/>
</dbReference>
<dbReference type="Gene3D" id="3.10.400.10">
    <property type="entry name" value="Sulfate adenylyltransferase"/>
    <property type="match status" value="1"/>
</dbReference>
<organism evidence="2">
    <name type="scientific">marine metagenome</name>
    <dbReference type="NCBI Taxonomy" id="408172"/>
    <lineage>
        <taxon>unclassified sequences</taxon>
        <taxon>metagenomes</taxon>
        <taxon>ecological metagenomes</taxon>
    </lineage>
</organism>